<reference evidence="1" key="2">
    <citation type="submission" date="2023-06" db="EMBL/GenBank/DDBJ databases">
        <authorList>
            <consortium name="Lawrence Berkeley National Laboratory"/>
            <person name="Mondo S.J."/>
            <person name="Hensen N."/>
            <person name="Bonometti L."/>
            <person name="Westerberg I."/>
            <person name="Brannstrom I.O."/>
            <person name="Guillou S."/>
            <person name="Cros-Aarteil S."/>
            <person name="Calhoun S."/>
            <person name="Haridas S."/>
            <person name="Kuo A."/>
            <person name="Pangilinan J."/>
            <person name="Riley R."/>
            <person name="Labutti K."/>
            <person name="Andreopoulos B."/>
            <person name="Lipzen A."/>
            <person name="Chen C."/>
            <person name="Yanf M."/>
            <person name="Daum C."/>
            <person name="Ng V."/>
            <person name="Clum A."/>
            <person name="Steindorff A."/>
            <person name="Ohm R."/>
            <person name="Martin F."/>
            <person name="Silar P."/>
            <person name="Natvig D."/>
            <person name="Lalanne C."/>
            <person name="Gautier V."/>
            <person name="Ament-Velasquez S.L."/>
            <person name="Kruys A."/>
            <person name="Hutchinson M.I."/>
            <person name="Powell A.J."/>
            <person name="Barry K."/>
            <person name="Miller A.N."/>
            <person name="Grigoriev I.V."/>
            <person name="Debuchy R."/>
            <person name="Gladieux P."/>
            <person name="Thoren M.H."/>
            <person name="Johannesson H."/>
        </authorList>
    </citation>
    <scope>NUCLEOTIDE SEQUENCE</scope>
    <source>
        <strain evidence="1">PSN324</strain>
    </source>
</reference>
<comment type="caution">
    <text evidence="1">The sequence shown here is derived from an EMBL/GenBank/DDBJ whole genome shotgun (WGS) entry which is preliminary data.</text>
</comment>
<keyword evidence="2" id="KW-1185">Reference proteome</keyword>
<dbReference type="Proteomes" id="UP001321749">
    <property type="component" value="Unassembled WGS sequence"/>
</dbReference>
<gene>
    <name evidence="1" type="ORF">QBC42DRAFT_285282</name>
</gene>
<name>A0AAV9HV11_9PEZI</name>
<dbReference type="InterPro" id="IPR011009">
    <property type="entry name" value="Kinase-like_dom_sf"/>
</dbReference>
<proteinExistence type="predicted"/>
<evidence type="ECO:0000313" key="1">
    <source>
        <dbReference type="EMBL" id="KAK4463651.1"/>
    </source>
</evidence>
<dbReference type="EMBL" id="MU864957">
    <property type="protein sequence ID" value="KAK4463651.1"/>
    <property type="molecule type" value="Genomic_DNA"/>
</dbReference>
<sequence>MAPCKIYDIRVNDSIEQIERSWLIGRKVILTRQSVPAPDHLNPSWSDGEGGFFVVKDAPTPLHPTTPHPAESLIIPRVHAAGDCAAVWRAGEAFIKAHNFKVAGTTREHVPLQYVHGKKPVGFEVPRVLYHAEIDDRYFLITSRVPGVTLMEAWPSLDETLRD</sequence>
<dbReference type="AlphaFoldDB" id="A0AAV9HV11"/>
<organism evidence="1 2">
    <name type="scientific">Cladorrhinum samala</name>
    <dbReference type="NCBI Taxonomy" id="585594"/>
    <lineage>
        <taxon>Eukaryota</taxon>
        <taxon>Fungi</taxon>
        <taxon>Dikarya</taxon>
        <taxon>Ascomycota</taxon>
        <taxon>Pezizomycotina</taxon>
        <taxon>Sordariomycetes</taxon>
        <taxon>Sordariomycetidae</taxon>
        <taxon>Sordariales</taxon>
        <taxon>Podosporaceae</taxon>
        <taxon>Cladorrhinum</taxon>
    </lineage>
</organism>
<protein>
    <submittedName>
        <fullName evidence="1">Uncharacterized protein</fullName>
    </submittedName>
</protein>
<evidence type="ECO:0000313" key="2">
    <source>
        <dbReference type="Proteomes" id="UP001321749"/>
    </source>
</evidence>
<accession>A0AAV9HV11</accession>
<dbReference type="SUPFAM" id="SSF56112">
    <property type="entry name" value="Protein kinase-like (PK-like)"/>
    <property type="match status" value="1"/>
</dbReference>
<reference evidence="1" key="1">
    <citation type="journal article" date="2023" name="Mol. Phylogenet. Evol.">
        <title>Genome-scale phylogeny and comparative genomics of the fungal order Sordariales.</title>
        <authorList>
            <person name="Hensen N."/>
            <person name="Bonometti L."/>
            <person name="Westerberg I."/>
            <person name="Brannstrom I.O."/>
            <person name="Guillou S."/>
            <person name="Cros-Aarteil S."/>
            <person name="Calhoun S."/>
            <person name="Haridas S."/>
            <person name="Kuo A."/>
            <person name="Mondo S."/>
            <person name="Pangilinan J."/>
            <person name="Riley R."/>
            <person name="LaButti K."/>
            <person name="Andreopoulos B."/>
            <person name="Lipzen A."/>
            <person name="Chen C."/>
            <person name="Yan M."/>
            <person name="Daum C."/>
            <person name="Ng V."/>
            <person name="Clum A."/>
            <person name="Steindorff A."/>
            <person name="Ohm R.A."/>
            <person name="Martin F."/>
            <person name="Silar P."/>
            <person name="Natvig D.O."/>
            <person name="Lalanne C."/>
            <person name="Gautier V."/>
            <person name="Ament-Velasquez S.L."/>
            <person name="Kruys A."/>
            <person name="Hutchinson M.I."/>
            <person name="Powell A.J."/>
            <person name="Barry K."/>
            <person name="Miller A.N."/>
            <person name="Grigoriev I.V."/>
            <person name="Debuchy R."/>
            <person name="Gladieux P."/>
            <person name="Hiltunen Thoren M."/>
            <person name="Johannesson H."/>
        </authorList>
    </citation>
    <scope>NUCLEOTIDE SEQUENCE</scope>
    <source>
        <strain evidence="1">PSN324</strain>
    </source>
</reference>